<dbReference type="FunFam" id="1.10.287.2720:FF:000001">
    <property type="entry name" value="Oxysterol-binding OBPalpha"/>
    <property type="match status" value="1"/>
</dbReference>
<name>V5HKL1_IXORI</name>
<dbReference type="EMBL" id="GANP01008616">
    <property type="protein sequence ID" value="JAB75852.1"/>
    <property type="molecule type" value="mRNA"/>
</dbReference>
<evidence type="ECO:0000256" key="3">
    <source>
        <dbReference type="ARBA" id="ARBA00023055"/>
    </source>
</evidence>
<dbReference type="PROSITE" id="PS50003">
    <property type="entry name" value="PH_DOMAIN"/>
    <property type="match status" value="1"/>
</dbReference>
<evidence type="ECO:0000256" key="4">
    <source>
        <dbReference type="ARBA" id="ARBA00023121"/>
    </source>
</evidence>
<dbReference type="GO" id="GO:0005794">
    <property type="term" value="C:Golgi apparatus"/>
    <property type="evidence" value="ECO:0007669"/>
    <property type="project" value="TreeGrafter"/>
</dbReference>
<dbReference type="FunFam" id="2.40.160.120:FF:000002">
    <property type="entry name" value="Oxysterol-binding protein"/>
    <property type="match status" value="1"/>
</dbReference>
<sequence>MAASSVEGPLSKWTNVMKGWQYRWFVLDDNAGLLSYYTSKENMARGARRGCVRLQGAVIGIDDEDDSTFTIRVDRKIFHFQARDAEERERWVRALEDTILRHTLQRQPNARLWDQTGIVAPTQQNFDTKLTEADSYLQLLIEQIRDLEFNIEKVTDLREKQQLSGIGNNANALLETVKHTIVLLQIAKNTAQPVNGVYSQRRGDERPLPLRREAEDKLAGASEGRQGGRTGRSAFHENPLEESHALVTPAVSAIHPASGGLIRAKQASKSRQDKTPGTTDTGSPESKVPPVSYSSSDDEDFFDAREERDTLPTQTPEAESQMQETGKPAASKTDGTHSPGGNAYSLYDAAYDEETEDESLASLEGQKSVFSHLLSQVRIGMDLTKVTLPTFILERRSLLEMYADFFAHPDLFVSIVDHQDPRDRMVEVVRWYLSAFHAGRKTSVAKKPYNPILGEIFRCYWRIGDKPGVPVPDGPVPWATSNDLSFIAEQVSHHPPVSAFYAEHVAKGIACCGYIWTKSKFLGMSIGVHNVGQGCIMFLRHDEEYTVTFPSGYGRSIFTVPWIELGGTVDINCQKTGYSCTIQFHTKPIIGGRRHQLTAEIFPPNDRRPFLTVTGEWNGVMTVKKPGGDLAVFVDTTSLPITKKVVKPIEKQEPYESRRMWKEVTLALKNKDVNMATEGKSLLEEKQRSEARERKENNVTWQNRVFHEVGEHWVYNNSLQKRLGQKDATRRGNARNTSVPPSPSHRVKPRVVCNGPSERL</sequence>
<dbReference type="SUPFAM" id="SSF144000">
    <property type="entry name" value="Oxysterol-binding protein-like"/>
    <property type="match status" value="1"/>
</dbReference>
<dbReference type="CDD" id="cd13290">
    <property type="entry name" value="PH_ORP9"/>
    <property type="match status" value="1"/>
</dbReference>
<feature type="compositionally biased region" description="Polar residues" evidence="7">
    <location>
        <begin position="275"/>
        <end position="284"/>
    </location>
</feature>
<dbReference type="AlphaFoldDB" id="V5HKL1"/>
<keyword evidence="1 6" id="KW-0813">Transport</keyword>
<dbReference type="InterPro" id="IPR011993">
    <property type="entry name" value="PH-like_dom_sf"/>
</dbReference>
<protein>
    <recommendedName>
        <fullName evidence="6">Oxysterol-binding protein</fullName>
    </recommendedName>
</protein>
<keyword evidence="4" id="KW-0446">Lipid-binding</keyword>
<dbReference type="Gene3D" id="3.30.70.3490">
    <property type="match status" value="1"/>
</dbReference>
<feature type="region of interest" description="Disordered" evidence="7">
    <location>
        <begin position="197"/>
        <end position="235"/>
    </location>
</feature>
<dbReference type="PANTHER" id="PTHR10972">
    <property type="entry name" value="OXYSTEROL-BINDING PROTEIN-RELATED"/>
    <property type="match status" value="1"/>
</dbReference>
<dbReference type="Gene3D" id="2.30.29.30">
    <property type="entry name" value="Pleckstrin-homology domain (PH domain)/Phosphotyrosine-binding domain (PTB)"/>
    <property type="match status" value="1"/>
</dbReference>
<evidence type="ECO:0000256" key="1">
    <source>
        <dbReference type="ARBA" id="ARBA00022448"/>
    </source>
</evidence>
<dbReference type="FunFam" id="2.30.29.30:FF:000450">
    <property type="entry name" value="Oxysterol-binding protein"/>
    <property type="match status" value="1"/>
</dbReference>
<dbReference type="SUPFAM" id="SSF50729">
    <property type="entry name" value="PH domain-like"/>
    <property type="match status" value="1"/>
</dbReference>
<dbReference type="GO" id="GO:0032934">
    <property type="term" value="F:sterol binding"/>
    <property type="evidence" value="ECO:0007669"/>
    <property type="project" value="TreeGrafter"/>
</dbReference>
<evidence type="ECO:0000259" key="8">
    <source>
        <dbReference type="PROSITE" id="PS50003"/>
    </source>
</evidence>
<dbReference type="PROSITE" id="PS01013">
    <property type="entry name" value="OSBP"/>
    <property type="match status" value="1"/>
</dbReference>
<accession>V5HKL1</accession>
<reference evidence="9" key="1">
    <citation type="journal article" date="2015" name="Sci. Rep.">
        <title>Tissue- and time-dependent transcription in Ixodes ricinus salivary glands and midguts when blood feeding on the vertebrate host.</title>
        <authorList>
            <person name="Kotsyfakis M."/>
            <person name="Schwarz A."/>
            <person name="Erhart J."/>
            <person name="Ribeiro J.M."/>
        </authorList>
    </citation>
    <scope>NUCLEOTIDE SEQUENCE</scope>
    <source>
        <tissue evidence="9">Salivary gland and midgut</tissue>
    </source>
</reference>
<feature type="region of interest" description="Disordered" evidence="7">
    <location>
        <begin position="721"/>
        <end position="760"/>
    </location>
</feature>
<feature type="domain" description="PH" evidence="8">
    <location>
        <begin position="3"/>
        <end position="100"/>
    </location>
</feature>
<keyword evidence="3 6" id="KW-0445">Lipid transport</keyword>
<dbReference type="Pfam" id="PF01237">
    <property type="entry name" value="Oxysterol_BP"/>
    <property type="match status" value="1"/>
</dbReference>
<feature type="region of interest" description="Disordered" evidence="7">
    <location>
        <begin position="262"/>
        <end position="345"/>
    </location>
</feature>
<dbReference type="InterPro" id="IPR000648">
    <property type="entry name" value="Oxysterol-bd"/>
</dbReference>
<organism evidence="9">
    <name type="scientific">Ixodes ricinus</name>
    <name type="common">Common tick</name>
    <name type="synonym">Acarus ricinus</name>
    <dbReference type="NCBI Taxonomy" id="34613"/>
    <lineage>
        <taxon>Eukaryota</taxon>
        <taxon>Metazoa</taxon>
        <taxon>Ecdysozoa</taxon>
        <taxon>Arthropoda</taxon>
        <taxon>Chelicerata</taxon>
        <taxon>Arachnida</taxon>
        <taxon>Acari</taxon>
        <taxon>Parasitiformes</taxon>
        <taxon>Ixodida</taxon>
        <taxon>Ixodoidea</taxon>
        <taxon>Ixodidae</taxon>
        <taxon>Ixodinae</taxon>
        <taxon>Ixodes</taxon>
    </lineage>
</organism>
<evidence type="ECO:0000256" key="7">
    <source>
        <dbReference type="SAM" id="MobiDB-lite"/>
    </source>
</evidence>
<keyword evidence="2" id="KW-0597">Phosphoprotein</keyword>
<dbReference type="Pfam" id="PF00169">
    <property type="entry name" value="PH"/>
    <property type="match status" value="1"/>
</dbReference>
<feature type="compositionally biased region" description="Polar residues" evidence="7">
    <location>
        <begin position="311"/>
        <end position="324"/>
    </location>
</feature>
<dbReference type="InterPro" id="IPR001849">
    <property type="entry name" value="PH_domain"/>
</dbReference>
<evidence type="ECO:0000313" key="9">
    <source>
        <dbReference type="EMBL" id="JAB75852.1"/>
    </source>
</evidence>
<dbReference type="InterPro" id="IPR018494">
    <property type="entry name" value="Oxysterol-bd_CS"/>
</dbReference>
<dbReference type="SMART" id="SM00233">
    <property type="entry name" value="PH"/>
    <property type="match status" value="1"/>
</dbReference>
<evidence type="ECO:0000256" key="6">
    <source>
        <dbReference type="RuleBase" id="RU003845"/>
    </source>
</evidence>
<dbReference type="PANTHER" id="PTHR10972:SF200">
    <property type="entry name" value="OXYSTEROL-BINDING PROTEIN-RELATED PROTEIN 9"/>
    <property type="match status" value="1"/>
</dbReference>
<dbReference type="Gene3D" id="1.10.287.2720">
    <property type="match status" value="1"/>
</dbReference>
<comment type="similarity">
    <text evidence="5">Belongs to the OSBP family.</text>
</comment>
<dbReference type="InterPro" id="IPR037239">
    <property type="entry name" value="OSBP_sf"/>
</dbReference>
<evidence type="ECO:0000256" key="2">
    <source>
        <dbReference type="ARBA" id="ARBA00022553"/>
    </source>
</evidence>
<dbReference type="GO" id="GO:0016020">
    <property type="term" value="C:membrane"/>
    <property type="evidence" value="ECO:0007669"/>
    <property type="project" value="TreeGrafter"/>
</dbReference>
<feature type="compositionally biased region" description="Basic and acidic residues" evidence="7">
    <location>
        <begin position="201"/>
        <end position="218"/>
    </location>
</feature>
<proteinExistence type="evidence at transcript level"/>
<dbReference type="FunFam" id="3.30.70.3490:FF:000001">
    <property type="entry name" value="Oxysterol-binding protein"/>
    <property type="match status" value="1"/>
</dbReference>
<evidence type="ECO:0000256" key="5">
    <source>
        <dbReference type="RuleBase" id="RU003844"/>
    </source>
</evidence>
<dbReference type="GO" id="GO:0005829">
    <property type="term" value="C:cytosol"/>
    <property type="evidence" value="ECO:0007669"/>
    <property type="project" value="TreeGrafter"/>
</dbReference>
<dbReference type="GO" id="GO:0006869">
    <property type="term" value="P:lipid transport"/>
    <property type="evidence" value="ECO:0007669"/>
    <property type="project" value="UniProtKB-KW"/>
</dbReference>
<dbReference type="Gene3D" id="2.40.160.120">
    <property type="match status" value="1"/>
</dbReference>